<name>A0A1Y5PC20_9MYCO</name>
<proteinExistence type="predicted"/>
<dbReference type="SUPFAM" id="SSF160104">
    <property type="entry name" value="Acetoacetate decarboxylase-like"/>
    <property type="match status" value="1"/>
</dbReference>
<evidence type="ECO:0008006" key="2">
    <source>
        <dbReference type="Google" id="ProtNLM"/>
    </source>
</evidence>
<gene>
    <name evidence="1" type="ORF">MHPYR_30222</name>
</gene>
<dbReference type="PANTHER" id="PTHR39186">
    <property type="entry name" value="DUF2071 FAMILY PROTEIN"/>
    <property type="match status" value="1"/>
</dbReference>
<dbReference type="InterPro" id="IPR023375">
    <property type="entry name" value="ADC_dom_sf"/>
</dbReference>
<accession>A0A1Y5PC20</accession>
<dbReference type="Pfam" id="PF09844">
    <property type="entry name" value="DUF2071"/>
    <property type="match status" value="1"/>
</dbReference>
<reference evidence="1" key="1">
    <citation type="submission" date="2016-03" db="EMBL/GenBank/DDBJ databases">
        <authorList>
            <person name="Ploux O."/>
        </authorList>
    </citation>
    <scope>NUCLEOTIDE SEQUENCE</scope>
    <source>
        <strain evidence="1">UC10</strain>
    </source>
</reference>
<sequence>MSPQGSDPLVGYPVIAPPLGGPVWFDQSWLDLTFIHWPVRPEDVAHLYPPGTRPDVFDGMTYVGLVPFRMGYTKVGTAPAVPYLGTFAETNVRLYSVDDAGRHGVLFRSLESARLAVVPAIRLAMGVPYTWARMRITRSSEVITYDSVRRWPQRGLRSRVTVRVGETVAPTPLETWLTSRWGAHTRKAGRTWWVPNEHDPWPLQAAQLLDLDDELVPASGVRNAGEPLRVLYSPGMRTRFGKPIVVAGGSVSQ</sequence>
<organism evidence="1">
    <name type="scientific">uncultured Mycobacterium sp</name>
    <dbReference type="NCBI Taxonomy" id="171292"/>
    <lineage>
        <taxon>Bacteria</taxon>
        <taxon>Bacillati</taxon>
        <taxon>Actinomycetota</taxon>
        <taxon>Actinomycetes</taxon>
        <taxon>Mycobacteriales</taxon>
        <taxon>Mycobacteriaceae</taxon>
        <taxon>Mycobacterium</taxon>
        <taxon>environmental samples</taxon>
    </lineage>
</organism>
<dbReference type="AlphaFoldDB" id="A0A1Y5PC20"/>
<evidence type="ECO:0000313" key="1">
    <source>
        <dbReference type="EMBL" id="SBS76225.1"/>
    </source>
</evidence>
<protein>
    <recommendedName>
        <fullName evidence="2">DUF2071 domain-containing protein</fullName>
    </recommendedName>
</protein>
<dbReference type="PANTHER" id="PTHR39186:SF1">
    <property type="entry name" value="DUF2071 DOMAIN-CONTAINING PROTEIN"/>
    <property type="match status" value="1"/>
</dbReference>
<dbReference type="InterPro" id="IPR018644">
    <property type="entry name" value="DUF2071"/>
</dbReference>
<dbReference type="EMBL" id="FLQS01000023">
    <property type="protein sequence ID" value="SBS76225.1"/>
    <property type="molecule type" value="Genomic_DNA"/>
</dbReference>